<proteinExistence type="predicted"/>
<organism evidence="1 2">
    <name type="scientific">Rugosimonospora africana</name>
    <dbReference type="NCBI Taxonomy" id="556532"/>
    <lineage>
        <taxon>Bacteria</taxon>
        <taxon>Bacillati</taxon>
        <taxon>Actinomycetota</taxon>
        <taxon>Actinomycetes</taxon>
        <taxon>Micromonosporales</taxon>
        <taxon>Micromonosporaceae</taxon>
        <taxon>Rugosimonospora</taxon>
    </lineage>
</organism>
<sequence>MLLPPSRKGFIPGLSASANHQIVSFERSRGLAAGQMAAALGMVHNPFAPPDLPWWRRTES</sequence>
<dbReference type="AlphaFoldDB" id="A0A8J3QQL8"/>
<evidence type="ECO:0000313" key="1">
    <source>
        <dbReference type="EMBL" id="GIH15123.1"/>
    </source>
</evidence>
<dbReference type="EMBL" id="BONZ01000031">
    <property type="protein sequence ID" value="GIH15123.1"/>
    <property type="molecule type" value="Genomic_DNA"/>
</dbReference>
<name>A0A8J3QQL8_9ACTN</name>
<accession>A0A8J3QQL8</accession>
<evidence type="ECO:0000313" key="2">
    <source>
        <dbReference type="Proteomes" id="UP000642748"/>
    </source>
</evidence>
<dbReference type="Proteomes" id="UP000642748">
    <property type="component" value="Unassembled WGS sequence"/>
</dbReference>
<gene>
    <name evidence="1" type="ORF">Raf01_32950</name>
</gene>
<comment type="caution">
    <text evidence="1">The sequence shown here is derived from an EMBL/GenBank/DDBJ whole genome shotgun (WGS) entry which is preliminary data.</text>
</comment>
<reference evidence="1" key="1">
    <citation type="submission" date="2021-01" db="EMBL/GenBank/DDBJ databases">
        <title>Whole genome shotgun sequence of Rugosimonospora africana NBRC 104875.</title>
        <authorList>
            <person name="Komaki H."/>
            <person name="Tamura T."/>
        </authorList>
    </citation>
    <scope>NUCLEOTIDE SEQUENCE</scope>
    <source>
        <strain evidence="1">NBRC 104875</strain>
    </source>
</reference>
<protein>
    <submittedName>
        <fullName evidence="1">Uncharacterized protein</fullName>
    </submittedName>
</protein>
<keyword evidence="2" id="KW-1185">Reference proteome</keyword>